<dbReference type="PIRSF" id="PIRSF002741">
    <property type="entry name" value="MppA"/>
    <property type="match status" value="1"/>
</dbReference>
<dbReference type="SUPFAM" id="SSF53850">
    <property type="entry name" value="Periplasmic binding protein-like II"/>
    <property type="match status" value="1"/>
</dbReference>
<evidence type="ECO:0000256" key="1">
    <source>
        <dbReference type="ARBA" id="ARBA00005695"/>
    </source>
</evidence>
<dbReference type="PANTHER" id="PTHR30290">
    <property type="entry name" value="PERIPLASMIC BINDING COMPONENT OF ABC TRANSPORTER"/>
    <property type="match status" value="1"/>
</dbReference>
<keyword evidence="6" id="KW-1185">Reference proteome</keyword>
<dbReference type="GO" id="GO:0042938">
    <property type="term" value="P:dipeptide transport"/>
    <property type="evidence" value="ECO:0007669"/>
    <property type="project" value="TreeGrafter"/>
</dbReference>
<dbReference type="CDD" id="cd08512">
    <property type="entry name" value="PBP2_NikA_DppA_OppA_like_7"/>
    <property type="match status" value="1"/>
</dbReference>
<dbReference type="PANTHER" id="PTHR30290:SF38">
    <property type="entry name" value="D,D-DIPEPTIDE-BINDING PERIPLASMIC PROTEIN DDPA-RELATED"/>
    <property type="match status" value="1"/>
</dbReference>
<gene>
    <name evidence="5" type="ORF">E5K04_01630</name>
</gene>
<dbReference type="GO" id="GO:0043190">
    <property type="term" value="C:ATP-binding cassette (ABC) transporter complex"/>
    <property type="evidence" value="ECO:0007669"/>
    <property type="project" value="InterPro"/>
</dbReference>
<comment type="caution">
    <text evidence="5">The sequence shown here is derived from an EMBL/GenBank/DDBJ whole genome shotgun (WGS) entry which is preliminary data.</text>
</comment>
<protein>
    <submittedName>
        <fullName evidence="5">ABC transporter substrate-binding protein</fullName>
    </submittedName>
</protein>
<evidence type="ECO:0000313" key="5">
    <source>
        <dbReference type="EMBL" id="TIC87314.1"/>
    </source>
</evidence>
<evidence type="ECO:0000313" key="6">
    <source>
        <dbReference type="Proteomes" id="UP000308891"/>
    </source>
</evidence>
<evidence type="ECO:0000256" key="2">
    <source>
        <dbReference type="ARBA" id="ARBA00022729"/>
    </source>
</evidence>
<evidence type="ECO:0000259" key="4">
    <source>
        <dbReference type="Pfam" id="PF00496"/>
    </source>
</evidence>
<dbReference type="InterPro" id="IPR039424">
    <property type="entry name" value="SBP_5"/>
</dbReference>
<dbReference type="EMBL" id="STGJ01000001">
    <property type="protein sequence ID" value="TIC87314.1"/>
    <property type="molecule type" value="Genomic_DNA"/>
</dbReference>
<dbReference type="Gene3D" id="3.90.76.10">
    <property type="entry name" value="Dipeptide-binding Protein, Domain 1"/>
    <property type="match status" value="1"/>
</dbReference>
<evidence type="ECO:0000256" key="3">
    <source>
        <dbReference type="SAM" id="SignalP"/>
    </source>
</evidence>
<comment type="similarity">
    <text evidence="1">Belongs to the bacterial solute-binding protein 5 family.</text>
</comment>
<dbReference type="AlphaFoldDB" id="A0A4T0V6A3"/>
<dbReference type="GO" id="GO:0030288">
    <property type="term" value="C:outer membrane-bounded periplasmic space"/>
    <property type="evidence" value="ECO:0007669"/>
    <property type="project" value="TreeGrafter"/>
</dbReference>
<dbReference type="Gene3D" id="3.10.105.10">
    <property type="entry name" value="Dipeptide-binding Protein, Domain 3"/>
    <property type="match status" value="1"/>
</dbReference>
<accession>A0A4T0V6A3</accession>
<reference evidence="5 6" key="1">
    <citation type="submission" date="2019-04" db="EMBL/GenBank/DDBJ databases">
        <title>Crenobacter sp. nov.</title>
        <authorList>
            <person name="Shi S."/>
        </authorList>
    </citation>
    <scope>NUCLEOTIDE SEQUENCE [LARGE SCALE GENOMIC DNA]</scope>
    <source>
        <strain evidence="5 6">GY 70310</strain>
    </source>
</reference>
<organism evidence="5 6">
    <name type="scientific">Crenobacter intestini</name>
    <dbReference type="NCBI Taxonomy" id="2563443"/>
    <lineage>
        <taxon>Bacteria</taxon>
        <taxon>Pseudomonadati</taxon>
        <taxon>Pseudomonadota</taxon>
        <taxon>Betaproteobacteria</taxon>
        <taxon>Neisseriales</taxon>
        <taxon>Neisseriaceae</taxon>
        <taxon>Crenobacter</taxon>
    </lineage>
</organism>
<sequence>MNKPFSTRALAGLIITASLISGQAFAATPAGTLVIGKAADPQTLDPAITIDNNDWTVTYPAYQRLIRYKVENGKGSTQVEGDLAKSWKSSADGLTWEFKLKKGNKFDDGKNVTADAVKYSFERMVKAAQGPSEAFPSDMVIEVVDPETVRFRLQKPFAPFLYTLANNGASIVNPAVVEKQGAGYLAKATAGSGPFRLSNWQKGQSLTLEPNPYYAGPKPSLKQVVVKIIADPSSRRLQLENGDLDIAEELPEDQLASLGKKPGVSVAAFPSLRVTYLYLNNRKGPMSDVNMRRAVSYATDYNGIIKGVLKGNAKQMRGAIPEGMWGFDAKAMQYNMNMNKSKQLIDSATSKGGTLNFVYSTKDPNWEPIAISTQAALGALGVKVKLENLANATMRDRVGKGDYDIAIGNWSPDFADPYMFMNYWFDSEKEGLPGNRSYYKNPAVDKLVREAASMTDQKKRTELYQKAQQMAINDAGYVFLFQKNYQVGMSNKVKGFAFNPMLESVFNVDAIKKL</sequence>
<dbReference type="InterPro" id="IPR030678">
    <property type="entry name" value="Peptide/Ni-bd"/>
</dbReference>
<dbReference type="Pfam" id="PF00496">
    <property type="entry name" value="SBP_bac_5"/>
    <property type="match status" value="1"/>
</dbReference>
<feature type="chain" id="PRO_5020649730" evidence="3">
    <location>
        <begin position="27"/>
        <end position="514"/>
    </location>
</feature>
<feature type="signal peptide" evidence="3">
    <location>
        <begin position="1"/>
        <end position="26"/>
    </location>
</feature>
<dbReference type="Proteomes" id="UP000308891">
    <property type="component" value="Unassembled WGS sequence"/>
</dbReference>
<dbReference type="InterPro" id="IPR000914">
    <property type="entry name" value="SBP_5_dom"/>
</dbReference>
<feature type="domain" description="Solute-binding protein family 5" evidence="4">
    <location>
        <begin position="79"/>
        <end position="429"/>
    </location>
</feature>
<dbReference type="Gene3D" id="3.40.190.10">
    <property type="entry name" value="Periplasmic binding protein-like II"/>
    <property type="match status" value="1"/>
</dbReference>
<name>A0A4T0V6A3_9NEIS</name>
<dbReference type="OrthoDB" id="9801799at2"/>
<keyword evidence="2 3" id="KW-0732">Signal</keyword>
<proteinExistence type="inferred from homology"/>
<dbReference type="GO" id="GO:1904680">
    <property type="term" value="F:peptide transmembrane transporter activity"/>
    <property type="evidence" value="ECO:0007669"/>
    <property type="project" value="TreeGrafter"/>
</dbReference>